<reference evidence="2" key="1">
    <citation type="submission" date="2023-07" db="EMBL/GenBank/DDBJ databases">
        <authorList>
            <consortium name="CYATHOMIX"/>
        </authorList>
    </citation>
    <scope>NUCLEOTIDE SEQUENCE</scope>
    <source>
        <strain evidence="2">N/A</strain>
    </source>
</reference>
<dbReference type="Proteomes" id="UP001176961">
    <property type="component" value="Unassembled WGS sequence"/>
</dbReference>
<comment type="caution">
    <text evidence="2">The sequence shown here is derived from an EMBL/GenBank/DDBJ whole genome shotgun (WGS) entry which is preliminary data.</text>
</comment>
<dbReference type="AlphaFoldDB" id="A0AA36MAZ1"/>
<gene>
    <name evidence="2" type="ORF">CYNAS_LOCUS18122</name>
</gene>
<keyword evidence="1" id="KW-0472">Membrane</keyword>
<evidence type="ECO:0000256" key="1">
    <source>
        <dbReference type="SAM" id="Phobius"/>
    </source>
</evidence>
<feature type="transmembrane region" description="Helical" evidence="1">
    <location>
        <begin position="86"/>
        <end position="104"/>
    </location>
</feature>
<keyword evidence="1" id="KW-1133">Transmembrane helix</keyword>
<organism evidence="2 3">
    <name type="scientific">Cylicocyclus nassatus</name>
    <name type="common">Nematode worm</name>
    <dbReference type="NCBI Taxonomy" id="53992"/>
    <lineage>
        <taxon>Eukaryota</taxon>
        <taxon>Metazoa</taxon>
        <taxon>Ecdysozoa</taxon>
        <taxon>Nematoda</taxon>
        <taxon>Chromadorea</taxon>
        <taxon>Rhabditida</taxon>
        <taxon>Rhabditina</taxon>
        <taxon>Rhabditomorpha</taxon>
        <taxon>Strongyloidea</taxon>
        <taxon>Strongylidae</taxon>
        <taxon>Cylicocyclus</taxon>
    </lineage>
</organism>
<accession>A0AA36MAZ1</accession>
<evidence type="ECO:0000313" key="2">
    <source>
        <dbReference type="EMBL" id="CAJ0606139.1"/>
    </source>
</evidence>
<sequence length="156" mass="18228">MLAENYWKSTASFKSGRASVQEDISKEELERIKTALQSPTEAIRESAVQELAIWHHFFGKLLTVRADGHRMWDGWSESWYKEGKKMYIIIVAMVLFYVVGINGGDFDYNPHVICQKHMWTNANYATDMCVKFCQHWYKVSGFCWKDGGYYLCKCLK</sequence>
<keyword evidence="3" id="KW-1185">Reference proteome</keyword>
<evidence type="ECO:0000313" key="3">
    <source>
        <dbReference type="Proteomes" id="UP001176961"/>
    </source>
</evidence>
<proteinExistence type="predicted"/>
<keyword evidence="1" id="KW-0812">Transmembrane</keyword>
<dbReference type="EMBL" id="CATQJL010000316">
    <property type="protein sequence ID" value="CAJ0606139.1"/>
    <property type="molecule type" value="Genomic_DNA"/>
</dbReference>
<protein>
    <submittedName>
        <fullName evidence="2">Uncharacterized protein</fullName>
    </submittedName>
</protein>
<name>A0AA36MAZ1_CYLNA</name>